<sequence length="559" mass="62571">MSSLEAISRDNGAFSIVKAQSHLTLLRMFCAVYDAMSYLTHPTNISSPKKLTEEQMEQYANHYLLVAHWRYRWYLDLIHSVKDTPKETWPVPPWDVAMMMHTHMLNPAAFQKDISSSIRYKDLAGIIDFPLTKLDYMIRHIKEPGQDSGDVSIWYEKDRKHPYVMMEIIGPDTFPPQMKISMHYLPAGFKMIARPPPFSIDLRDAVKRQILFARKITAAYPYDPVPKKLLLDSQQRYAKFMNLIRMNQNPAIVPAVDIDLFWHTHQLTPSNYFPWCKHHVGFPINHDDTIGGIELSTSLDRTTTAWEAAYSEDYLNPSPGPVDNNFPCAHPREPNTHGKTPPPGLTPAQRALWNFDVTHQEMHERQDYLLRQSRTKLGIVNRKLAAKVSAQPDAKTGGKSGGFMKRLVTAAKSELGGERSALLARQTAAAKGIEEKIKDHEVERQAWGRERWPLLVAARGWGDPRVTEGKWVRPPQGTASLDFPIYPATWYDNKELGYYDYIFGGREGSGSIEGGGVTLGGTMCAGRFDGGNCAAVVVKPPRAIGYSGGGCGGCGGGGG</sequence>
<accession>A0A2J6QVL2</accession>
<keyword evidence="1" id="KW-0175">Coiled coil</keyword>
<evidence type="ECO:0000256" key="1">
    <source>
        <dbReference type="SAM" id="Coils"/>
    </source>
</evidence>
<dbReference type="OrthoDB" id="3564986at2759"/>
<dbReference type="EMBL" id="KZ613968">
    <property type="protein sequence ID" value="PMD30293.1"/>
    <property type="molecule type" value="Genomic_DNA"/>
</dbReference>
<organism evidence="2 3">
    <name type="scientific">Hyaloscypha variabilis (strain UAMH 11265 / GT02V1 / F)</name>
    <name type="common">Meliniomyces variabilis</name>
    <dbReference type="NCBI Taxonomy" id="1149755"/>
    <lineage>
        <taxon>Eukaryota</taxon>
        <taxon>Fungi</taxon>
        <taxon>Dikarya</taxon>
        <taxon>Ascomycota</taxon>
        <taxon>Pezizomycotina</taxon>
        <taxon>Leotiomycetes</taxon>
        <taxon>Helotiales</taxon>
        <taxon>Hyaloscyphaceae</taxon>
        <taxon>Hyaloscypha</taxon>
        <taxon>Hyaloscypha variabilis</taxon>
    </lineage>
</organism>
<dbReference type="PANTHER" id="PTHR34365">
    <property type="entry name" value="ENOLASE (DUF1399)"/>
    <property type="match status" value="1"/>
</dbReference>
<reference evidence="2 3" key="1">
    <citation type="submission" date="2016-04" db="EMBL/GenBank/DDBJ databases">
        <title>A degradative enzymes factory behind the ericoid mycorrhizal symbiosis.</title>
        <authorList>
            <consortium name="DOE Joint Genome Institute"/>
            <person name="Martino E."/>
            <person name="Morin E."/>
            <person name="Grelet G."/>
            <person name="Kuo A."/>
            <person name="Kohler A."/>
            <person name="Daghino S."/>
            <person name="Barry K."/>
            <person name="Choi C."/>
            <person name="Cichocki N."/>
            <person name="Clum A."/>
            <person name="Copeland A."/>
            <person name="Hainaut M."/>
            <person name="Haridas S."/>
            <person name="Labutti K."/>
            <person name="Lindquist E."/>
            <person name="Lipzen A."/>
            <person name="Khouja H.-R."/>
            <person name="Murat C."/>
            <person name="Ohm R."/>
            <person name="Olson A."/>
            <person name="Spatafora J."/>
            <person name="Veneault-Fourrey C."/>
            <person name="Henrissat B."/>
            <person name="Grigoriev I."/>
            <person name="Martin F."/>
            <person name="Perotto S."/>
        </authorList>
    </citation>
    <scope>NUCLEOTIDE SEQUENCE [LARGE SCALE GENOMIC DNA]</scope>
    <source>
        <strain evidence="2 3">F</strain>
    </source>
</reference>
<evidence type="ECO:0000313" key="3">
    <source>
        <dbReference type="Proteomes" id="UP000235786"/>
    </source>
</evidence>
<keyword evidence="3" id="KW-1185">Reference proteome</keyword>
<protein>
    <submittedName>
        <fullName evidence="2">Uncharacterized protein</fullName>
    </submittedName>
</protein>
<dbReference type="InterPro" id="IPR009836">
    <property type="entry name" value="GRDP-like"/>
</dbReference>
<name>A0A2J6QVL2_HYAVF</name>
<dbReference type="PANTHER" id="PTHR34365:SF7">
    <property type="entry name" value="GLYCINE-RICH DOMAIN-CONTAINING PROTEIN 1"/>
    <property type="match status" value="1"/>
</dbReference>
<dbReference type="Pfam" id="PF07173">
    <property type="entry name" value="GRDP-like"/>
    <property type="match status" value="2"/>
</dbReference>
<evidence type="ECO:0000313" key="2">
    <source>
        <dbReference type="EMBL" id="PMD30293.1"/>
    </source>
</evidence>
<dbReference type="STRING" id="1149755.A0A2J6QVL2"/>
<dbReference type="Proteomes" id="UP000235786">
    <property type="component" value="Unassembled WGS sequence"/>
</dbReference>
<gene>
    <name evidence="2" type="ORF">L207DRAFT_641851</name>
</gene>
<feature type="coiled-coil region" evidence="1">
    <location>
        <begin position="423"/>
        <end position="450"/>
    </location>
</feature>
<dbReference type="AlphaFoldDB" id="A0A2J6QVL2"/>
<proteinExistence type="predicted"/>